<evidence type="ECO:0000256" key="8">
    <source>
        <dbReference type="ARBA" id="ARBA00023180"/>
    </source>
</evidence>
<keyword evidence="6 10" id="KW-0472">Membrane</keyword>
<dbReference type="Pfam" id="PF00060">
    <property type="entry name" value="Lig_chan"/>
    <property type="match status" value="1"/>
</dbReference>
<keyword evidence="5" id="KW-0406">Ion transport</keyword>
<gene>
    <name evidence="14" type="ORF">Pla123a_18970</name>
</gene>
<dbReference type="Pfam" id="PF00497">
    <property type="entry name" value="SBP_bac_3"/>
    <property type="match status" value="1"/>
</dbReference>
<comment type="subcellular location">
    <subcellularLocation>
        <location evidence="1">Membrane</location>
        <topology evidence="1">Multi-pass membrane protein</topology>
    </subcellularLocation>
</comment>
<dbReference type="SMART" id="SM00062">
    <property type="entry name" value="PBPb"/>
    <property type="match status" value="1"/>
</dbReference>
<evidence type="ECO:0000256" key="3">
    <source>
        <dbReference type="ARBA" id="ARBA00022692"/>
    </source>
</evidence>
<evidence type="ECO:0000256" key="1">
    <source>
        <dbReference type="ARBA" id="ARBA00004141"/>
    </source>
</evidence>
<dbReference type="Gene3D" id="1.10.287.70">
    <property type="match status" value="1"/>
</dbReference>
<proteinExistence type="predicted"/>
<feature type="transmembrane region" description="Helical" evidence="10">
    <location>
        <begin position="229"/>
        <end position="249"/>
    </location>
</feature>
<feature type="transmembrane region" description="Helical" evidence="10">
    <location>
        <begin position="196"/>
        <end position="217"/>
    </location>
</feature>
<sequence precursor="true">MPSPSLAAVPLRFFPPALLAVLSVALAWPATGYSQQDATEAPASETIVIAARETPPFTMKGPDGQWSGICIDLLREVQADLQGATDNEVSLEFRELGLNELLAAVEQGEVDLGVGAITVNYERERRMDFSHPFHSSGLGIAIGSQEQDDSWLGVARAVLSPTFVKVVAGLFAALLVSAVAVYFFERRGNPEQFGGGAVRGIGSGMWWAAVTLTTVGYGDKAPKTLPGRLIGLVWMFAGLFIIASFTASVTSALTINQLKAGITGPGDLVNARVATVEGSTADAYLRARGVGASLHGTAADALASLRSGEVDAVVYDAPILRYQVAQQSGGGLAALPVIFAPQEYAFPLPNESKLREPINRTLLRVTGQPAWRQSLEKYLGERFDEL</sequence>
<dbReference type="InterPro" id="IPR015683">
    <property type="entry name" value="Ionotropic_Glu_rcpt"/>
</dbReference>
<evidence type="ECO:0000259" key="12">
    <source>
        <dbReference type="SMART" id="SM00062"/>
    </source>
</evidence>
<dbReference type="GO" id="GO:0016020">
    <property type="term" value="C:membrane"/>
    <property type="evidence" value="ECO:0007669"/>
    <property type="project" value="UniProtKB-SubCell"/>
</dbReference>
<protein>
    <submittedName>
        <fullName evidence="14">Cyclic nucleotide-gated potassium channel</fullName>
    </submittedName>
</protein>
<keyword evidence="7" id="KW-0675">Receptor</keyword>
<evidence type="ECO:0000256" key="10">
    <source>
        <dbReference type="SAM" id="Phobius"/>
    </source>
</evidence>
<comment type="caution">
    <text evidence="14">The sequence shown here is derived from an EMBL/GenBank/DDBJ whole genome shotgun (WGS) entry which is preliminary data.</text>
</comment>
<dbReference type="EMBL" id="SJPO01000004">
    <property type="protein sequence ID" value="TWT77242.1"/>
    <property type="molecule type" value="Genomic_DNA"/>
</dbReference>
<evidence type="ECO:0000256" key="7">
    <source>
        <dbReference type="ARBA" id="ARBA00023170"/>
    </source>
</evidence>
<accession>A0A5C5YQK7</accession>
<evidence type="ECO:0000256" key="6">
    <source>
        <dbReference type="ARBA" id="ARBA00023136"/>
    </source>
</evidence>
<dbReference type="InterPro" id="IPR001320">
    <property type="entry name" value="Iontro_rcpt_C"/>
</dbReference>
<dbReference type="RefSeq" id="WP_197527825.1">
    <property type="nucleotide sequence ID" value="NZ_SJPO01000004.1"/>
</dbReference>
<keyword evidence="4 10" id="KW-1133">Transmembrane helix</keyword>
<dbReference type="AlphaFoldDB" id="A0A5C5YQK7"/>
<dbReference type="GO" id="GO:0015276">
    <property type="term" value="F:ligand-gated monoatomic ion channel activity"/>
    <property type="evidence" value="ECO:0007669"/>
    <property type="project" value="InterPro"/>
</dbReference>
<keyword evidence="2" id="KW-0813">Transport</keyword>
<evidence type="ECO:0000256" key="9">
    <source>
        <dbReference type="ARBA" id="ARBA00023303"/>
    </source>
</evidence>
<keyword evidence="3 10" id="KW-0812">Transmembrane</keyword>
<feature type="transmembrane region" description="Helical" evidence="10">
    <location>
        <begin position="163"/>
        <end position="184"/>
    </location>
</feature>
<dbReference type="Proteomes" id="UP000318478">
    <property type="component" value="Unassembled WGS sequence"/>
</dbReference>
<keyword evidence="9 14" id="KW-0407">Ion channel</keyword>
<evidence type="ECO:0000313" key="14">
    <source>
        <dbReference type="EMBL" id="TWT77242.1"/>
    </source>
</evidence>
<feature type="chain" id="PRO_5022783361" evidence="11">
    <location>
        <begin position="20"/>
        <end position="386"/>
    </location>
</feature>
<keyword evidence="11" id="KW-0732">Signal</keyword>
<feature type="domain" description="Ionotropic glutamate receptor C-terminal" evidence="13">
    <location>
        <begin position="46"/>
        <end position="374"/>
    </location>
</feature>
<keyword evidence="15" id="KW-1185">Reference proteome</keyword>
<dbReference type="SMART" id="SM00079">
    <property type="entry name" value="PBPe"/>
    <property type="match status" value="1"/>
</dbReference>
<keyword evidence="8" id="KW-0325">Glycoprotein</keyword>
<feature type="signal peptide" evidence="11">
    <location>
        <begin position="1"/>
        <end position="19"/>
    </location>
</feature>
<dbReference type="InterPro" id="IPR001638">
    <property type="entry name" value="Solute-binding_3/MltF_N"/>
</dbReference>
<organism evidence="14 15">
    <name type="scientific">Posidoniimonas polymericola</name>
    <dbReference type="NCBI Taxonomy" id="2528002"/>
    <lineage>
        <taxon>Bacteria</taxon>
        <taxon>Pseudomonadati</taxon>
        <taxon>Planctomycetota</taxon>
        <taxon>Planctomycetia</taxon>
        <taxon>Pirellulales</taxon>
        <taxon>Lacipirellulaceae</taxon>
        <taxon>Posidoniimonas</taxon>
    </lineage>
</organism>
<evidence type="ECO:0000256" key="11">
    <source>
        <dbReference type="SAM" id="SignalP"/>
    </source>
</evidence>
<name>A0A5C5YQK7_9BACT</name>
<evidence type="ECO:0000259" key="13">
    <source>
        <dbReference type="SMART" id="SM00079"/>
    </source>
</evidence>
<evidence type="ECO:0000313" key="15">
    <source>
        <dbReference type="Proteomes" id="UP000318478"/>
    </source>
</evidence>
<dbReference type="PANTHER" id="PTHR18966">
    <property type="entry name" value="IONOTROPIC GLUTAMATE RECEPTOR"/>
    <property type="match status" value="1"/>
</dbReference>
<dbReference type="Gene3D" id="3.40.190.10">
    <property type="entry name" value="Periplasmic binding protein-like II"/>
    <property type="match status" value="2"/>
</dbReference>
<dbReference type="PRINTS" id="PR00169">
    <property type="entry name" value="KCHANNEL"/>
</dbReference>
<feature type="domain" description="Solute-binding protein family 3/N-terminal" evidence="12">
    <location>
        <begin position="46"/>
        <end position="382"/>
    </location>
</feature>
<dbReference type="SUPFAM" id="SSF53850">
    <property type="entry name" value="Periplasmic binding protein-like II"/>
    <property type="match status" value="1"/>
</dbReference>
<evidence type="ECO:0000256" key="4">
    <source>
        <dbReference type="ARBA" id="ARBA00022989"/>
    </source>
</evidence>
<dbReference type="SUPFAM" id="SSF81324">
    <property type="entry name" value="Voltage-gated potassium channels"/>
    <property type="match status" value="1"/>
</dbReference>
<evidence type="ECO:0000256" key="2">
    <source>
        <dbReference type="ARBA" id="ARBA00022448"/>
    </source>
</evidence>
<evidence type="ECO:0000256" key="5">
    <source>
        <dbReference type="ARBA" id="ARBA00023065"/>
    </source>
</evidence>
<reference evidence="14 15" key="1">
    <citation type="submission" date="2019-02" db="EMBL/GenBank/DDBJ databases">
        <title>Deep-cultivation of Planctomycetes and their phenomic and genomic characterization uncovers novel biology.</title>
        <authorList>
            <person name="Wiegand S."/>
            <person name="Jogler M."/>
            <person name="Boedeker C."/>
            <person name="Pinto D."/>
            <person name="Vollmers J."/>
            <person name="Rivas-Marin E."/>
            <person name="Kohn T."/>
            <person name="Peeters S.H."/>
            <person name="Heuer A."/>
            <person name="Rast P."/>
            <person name="Oberbeckmann S."/>
            <person name="Bunk B."/>
            <person name="Jeske O."/>
            <person name="Meyerdierks A."/>
            <person name="Storesund J.E."/>
            <person name="Kallscheuer N."/>
            <person name="Luecker S."/>
            <person name="Lage O.M."/>
            <person name="Pohl T."/>
            <person name="Merkel B.J."/>
            <person name="Hornburger P."/>
            <person name="Mueller R.-W."/>
            <person name="Bruemmer F."/>
            <person name="Labrenz M."/>
            <person name="Spormann A.M."/>
            <person name="Op Den Camp H."/>
            <person name="Overmann J."/>
            <person name="Amann R."/>
            <person name="Jetten M.S.M."/>
            <person name="Mascher T."/>
            <person name="Medema M.H."/>
            <person name="Devos D.P."/>
            <person name="Kaster A.-K."/>
            <person name="Ovreas L."/>
            <person name="Rohde M."/>
            <person name="Galperin M.Y."/>
            <person name="Jogler C."/>
        </authorList>
    </citation>
    <scope>NUCLEOTIDE SEQUENCE [LARGE SCALE GENOMIC DNA]</scope>
    <source>
        <strain evidence="14 15">Pla123a</strain>
    </source>
</reference>